<evidence type="ECO:0008006" key="3">
    <source>
        <dbReference type="Google" id="ProtNLM"/>
    </source>
</evidence>
<proteinExistence type="predicted"/>
<dbReference type="InterPro" id="IPR007922">
    <property type="entry name" value="DciA-like"/>
</dbReference>
<dbReference type="AlphaFoldDB" id="A0A917A0V2"/>
<sequence>MKNKTRFSEEKSLKDLLQDFKKNDKLSKGFNQLAIEDAWHNELGPAIKNYTQSIQLNRGKLFVKLNSSTLREELSYGKQKIIDMLNEKVGEAVVKELILI</sequence>
<accession>A0A917A0V2</accession>
<dbReference type="Pfam" id="PF05258">
    <property type="entry name" value="DciA"/>
    <property type="match status" value="1"/>
</dbReference>
<organism evidence="1 2">
    <name type="scientific">Psychroflexus salis</name>
    <dbReference type="NCBI Taxonomy" id="1526574"/>
    <lineage>
        <taxon>Bacteria</taxon>
        <taxon>Pseudomonadati</taxon>
        <taxon>Bacteroidota</taxon>
        <taxon>Flavobacteriia</taxon>
        <taxon>Flavobacteriales</taxon>
        <taxon>Flavobacteriaceae</taxon>
        <taxon>Psychroflexus</taxon>
    </lineage>
</organism>
<evidence type="ECO:0000313" key="1">
    <source>
        <dbReference type="EMBL" id="GGE19490.1"/>
    </source>
</evidence>
<dbReference type="Proteomes" id="UP000599688">
    <property type="component" value="Unassembled WGS sequence"/>
</dbReference>
<dbReference type="RefSeq" id="WP_188406791.1">
    <property type="nucleotide sequence ID" value="NZ_BMGL01000012.1"/>
</dbReference>
<gene>
    <name evidence="1" type="ORF">GCM10010831_20770</name>
</gene>
<comment type="caution">
    <text evidence="1">The sequence shown here is derived from an EMBL/GenBank/DDBJ whole genome shotgun (WGS) entry which is preliminary data.</text>
</comment>
<dbReference type="PANTHER" id="PTHR36456:SF1">
    <property type="entry name" value="UPF0232 PROTEIN SCO3875"/>
    <property type="match status" value="1"/>
</dbReference>
<evidence type="ECO:0000313" key="2">
    <source>
        <dbReference type="Proteomes" id="UP000599688"/>
    </source>
</evidence>
<name>A0A917A0V2_9FLAO</name>
<protein>
    <recommendedName>
        <fullName evidence="3">RNA-binding protein</fullName>
    </recommendedName>
</protein>
<reference evidence="1 2" key="1">
    <citation type="journal article" date="2014" name="Int. J. Syst. Evol. Microbiol.">
        <title>Complete genome sequence of Corynebacterium casei LMG S-19264T (=DSM 44701T), isolated from a smear-ripened cheese.</title>
        <authorList>
            <consortium name="US DOE Joint Genome Institute (JGI-PGF)"/>
            <person name="Walter F."/>
            <person name="Albersmeier A."/>
            <person name="Kalinowski J."/>
            <person name="Ruckert C."/>
        </authorList>
    </citation>
    <scope>NUCLEOTIDE SEQUENCE [LARGE SCALE GENOMIC DNA]</scope>
    <source>
        <strain evidence="1 2">CGMCC 1.12925</strain>
    </source>
</reference>
<dbReference type="EMBL" id="BMGL01000012">
    <property type="protein sequence ID" value="GGE19490.1"/>
    <property type="molecule type" value="Genomic_DNA"/>
</dbReference>
<keyword evidence="2" id="KW-1185">Reference proteome</keyword>
<dbReference type="PANTHER" id="PTHR36456">
    <property type="entry name" value="UPF0232 PROTEIN SCO3875"/>
    <property type="match status" value="1"/>
</dbReference>